<name>A0A1G6ILR6_9BACI</name>
<dbReference type="OrthoDB" id="3261089at2"/>
<dbReference type="AlphaFoldDB" id="A0A1G6ILR6"/>
<protein>
    <submittedName>
        <fullName evidence="3">LXG domain of WXG superfamily protein</fullName>
    </submittedName>
</protein>
<accession>A0A1G6ILR6</accession>
<keyword evidence="4" id="KW-1185">Reference proteome</keyword>
<dbReference type="EMBL" id="FMYM01000005">
    <property type="protein sequence ID" value="SDC06706.1"/>
    <property type="molecule type" value="Genomic_DNA"/>
</dbReference>
<dbReference type="PROSITE" id="PS51756">
    <property type="entry name" value="LXG"/>
    <property type="match status" value="1"/>
</dbReference>
<evidence type="ECO:0000256" key="1">
    <source>
        <dbReference type="ARBA" id="ARBA00034117"/>
    </source>
</evidence>
<dbReference type="InterPro" id="IPR006829">
    <property type="entry name" value="LXG_dom"/>
</dbReference>
<sequence length="190" mass="21540">MLTFDFAEIHDMLGYEIVRRQHYIEALSVAAGAMERIANCEDVLQGQGGDGVRALYVQVKLPAIKKVIDFNHTYIEVLSRAQYRLADLDNNNALWDEEFITHDLKNQVSTINRETRELERGFKQVSLFVSDLVSLGHLNAQNVYQTSGEARDRIKKLSTLMENFESTVCSLNAVLRDRLHSARAAKGGIR</sequence>
<evidence type="ECO:0000259" key="2">
    <source>
        <dbReference type="PROSITE" id="PS51756"/>
    </source>
</evidence>
<reference evidence="4" key="1">
    <citation type="submission" date="2016-09" db="EMBL/GenBank/DDBJ databases">
        <authorList>
            <person name="Varghese N."/>
            <person name="Submissions S."/>
        </authorList>
    </citation>
    <scope>NUCLEOTIDE SEQUENCE [LARGE SCALE GENOMIC DNA]</scope>
    <source>
        <strain evidence="4">25nlg</strain>
    </source>
</reference>
<evidence type="ECO:0000313" key="3">
    <source>
        <dbReference type="EMBL" id="SDC06706.1"/>
    </source>
</evidence>
<dbReference type="STRING" id="1464122.SAMN05421737_10587"/>
<dbReference type="RefSeq" id="WP_090775449.1">
    <property type="nucleotide sequence ID" value="NZ_FMYM01000005.1"/>
</dbReference>
<feature type="domain" description="LXG" evidence="2">
    <location>
        <begin position="1"/>
        <end position="190"/>
    </location>
</feature>
<dbReference type="Pfam" id="PF04740">
    <property type="entry name" value="LXG"/>
    <property type="match status" value="1"/>
</dbReference>
<dbReference type="Proteomes" id="UP000242662">
    <property type="component" value="Unassembled WGS sequence"/>
</dbReference>
<organism evidence="3 4">
    <name type="scientific">Shouchella lonarensis</name>
    <dbReference type="NCBI Taxonomy" id="1464122"/>
    <lineage>
        <taxon>Bacteria</taxon>
        <taxon>Bacillati</taxon>
        <taxon>Bacillota</taxon>
        <taxon>Bacilli</taxon>
        <taxon>Bacillales</taxon>
        <taxon>Bacillaceae</taxon>
        <taxon>Shouchella</taxon>
    </lineage>
</organism>
<evidence type="ECO:0000313" key="4">
    <source>
        <dbReference type="Proteomes" id="UP000242662"/>
    </source>
</evidence>
<gene>
    <name evidence="3" type="ORF">SAMN05421737_10587</name>
</gene>
<proteinExistence type="inferred from homology"/>
<comment type="similarity">
    <text evidence="1">In the N-terminal section; belongs to the LXG family.</text>
</comment>